<dbReference type="Gene3D" id="3.40.50.150">
    <property type="entry name" value="Vaccinia Virus protein VP39"/>
    <property type="match status" value="1"/>
</dbReference>
<keyword evidence="1" id="KW-0808">Transferase</keyword>
<dbReference type="PANTHER" id="PTHR43861:SF6">
    <property type="entry name" value="METHYLTRANSFERASE TYPE 11"/>
    <property type="match status" value="1"/>
</dbReference>
<organism evidence="1 2">
    <name type="scientific">Paraburkholderia ferrariae</name>
    <dbReference type="NCBI Taxonomy" id="386056"/>
    <lineage>
        <taxon>Bacteria</taxon>
        <taxon>Pseudomonadati</taxon>
        <taxon>Pseudomonadota</taxon>
        <taxon>Betaproteobacteria</taxon>
        <taxon>Burkholderiales</taxon>
        <taxon>Burkholderiaceae</taxon>
        <taxon>Paraburkholderia</taxon>
    </lineage>
</organism>
<reference evidence="1 2" key="1">
    <citation type="submission" date="2024-01" db="EMBL/GenBank/DDBJ databases">
        <title>The diversity of rhizobia nodulating Mimosa spp. in eleven states of Brazil covering several biomes is determined by host plant, location, and edaphic factors.</title>
        <authorList>
            <person name="Rouws L."/>
            <person name="Barauna A."/>
            <person name="Beukes C."/>
            <person name="De Faria S.M."/>
            <person name="Gross E."/>
            <person name="Dos Reis Junior F.B."/>
            <person name="Simon M."/>
            <person name="Maluk M."/>
            <person name="Odee D.W."/>
            <person name="Kenicer G."/>
            <person name="Young J.P.W."/>
            <person name="Reis V.M."/>
            <person name="Zilli J."/>
            <person name="James E.K."/>
        </authorList>
    </citation>
    <scope>NUCLEOTIDE SEQUENCE [LARGE SCALE GENOMIC DNA]</scope>
    <source>
        <strain evidence="1 2">JPY167</strain>
    </source>
</reference>
<dbReference type="EC" id="2.1.1.-" evidence="1"/>
<dbReference type="GO" id="GO:0032259">
    <property type="term" value="P:methylation"/>
    <property type="evidence" value="ECO:0007669"/>
    <property type="project" value="UniProtKB-KW"/>
</dbReference>
<comment type="caution">
    <text evidence="1">The sequence shown here is derived from an EMBL/GenBank/DDBJ whole genome shotgun (WGS) entry which is preliminary data.</text>
</comment>
<evidence type="ECO:0000313" key="1">
    <source>
        <dbReference type="EMBL" id="MEM5425106.1"/>
    </source>
</evidence>
<dbReference type="InterPro" id="IPR029063">
    <property type="entry name" value="SAM-dependent_MTases_sf"/>
</dbReference>
<dbReference type="EMBL" id="JAYMRV010000010">
    <property type="protein sequence ID" value="MEM5425106.1"/>
    <property type="molecule type" value="Genomic_DNA"/>
</dbReference>
<name>A0ABU9RZY3_9BURK</name>
<accession>A0ABU9RZY3</accession>
<evidence type="ECO:0000313" key="2">
    <source>
        <dbReference type="Proteomes" id="UP001489897"/>
    </source>
</evidence>
<dbReference type="PANTHER" id="PTHR43861">
    <property type="entry name" value="TRANS-ACONITATE 2-METHYLTRANSFERASE-RELATED"/>
    <property type="match status" value="1"/>
</dbReference>
<protein>
    <submittedName>
        <fullName evidence="1">Class I SAM-dependent methyltransferase</fullName>
        <ecNumber evidence="1">2.1.1.-</ecNumber>
    </submittedName>
</protein>
<dbReference type="SUPFAM" id="SSF53335">
    <property type="entry name" value="S-adenosyl-L-methionine-dependent methyltransferases"/>
    <property type="match status" value="1"/>
</dbReference>
<dbReference type="Proteomes" id="UP001489897">
    <property type="component" value="Unassembled WGS sequence"/>
</dbReference>
<keyword evidence="2" id="KW-1185">Reference proteome</keyword>
<proteinExistence type="predicted"/>
<dbReference type="GO" id="GO:0008168">
    <property type="term" value="F:methyltransferase activity"/>
    <property type="evidence" value="ECO:0007669"/>
    <property type="project" value="UniProtKB-KW"/>
</dbReference>
<gene>
    <name evidence="1" type="ORF">VSR73_29065</name>
</gene>
<sequence length="225" mass="25367">MDQTPVHQHHNPDLLNLMPQGARRVLEVGCSSGALAREYKKTNPGVHYTGIEIVPAYAEMAREHCDRVIDVDVERVTVEQIRSDLNADCWVFGDVLEHLHDPWALLRKIRGTMDRGGCVVACIPNAQHWSVQARLSFGDFRYQDSGLFDRTHIRWFTRVTMLEMFRDAGFVVDAGKARIFHEPQREAFLPVIRAMASAAGADANAAVEDAKAFQFVFRAIVPPQL</sequence>
<dbReference type="RefSeq" id="WP_342949192.1">
    <property type="nucleotide sequence ID" value="NZ_JAYMRV010000010.1"/>
</dbReference>
<dbReference type="Pfam" id="PF13489">
    <property type="entry name" value="Methyltransf_23"/>
    <property type="match status" value="1"/>
</dbReference>
<dbReference type="CDD" id="cd02440">
    <property type="entry name" value="AdoMet_MTases"/>
    <property type="match status" value="1"/>
</dbReference>
<keyword evidence="1" id="KW-0489">Methyltransferase</keyword>